<dbReference type="Pfam" id="PF13335">
    <property type="entry name" value="Mg_chelatase_C"/>
    <property type="match status" value="1"/>
</dbReference>
<evidence type="ECO:0000259" key="2">
    <source>
        <dbReference type="Pfam" id="PF13335"/>
    </source>
</evidence>
<gene>
    <name evidence="3" type="primary">comM_2</name>
    <name evidence="3" type="ORF">LMG28138_02663</name>
</gene>
<dbReference type="Proteomes" id="UP000494115">
    <property type="component" value="Unassembled WGS sequence"/>
</dbReference>
<feature type="domain" description="Magnesium chelatase ChlI-like catalytic" evidence="1">
    <location>
        <begin position="1"/>
        <end position="51"/>
    </location>
</feature>
<proteinExistence type="predicted"/>
<evidence type="ECO:0000259" key="1">
    <source>
        <dbReference type="Pfam" id="PF01078"/>
    </source>
</evidence>
<dbReference type="InterPro" id="IPR025158">
    <property type="entry name" value="Mg_chelat-rel_C"/>
</dbReference>
<feature type="domain" description="Mg chelatase-related protein C-terminal" evidence="2">
    <location>
        <begin position="61"/>
        <end position="152"/>
    </location>
</feature>
<reference evidence="3 4" key="1">
    <citation type="submission" date="2020-04" db="EMBL/GenBank/DDBJ databases">
        <authorList>
            <person name="De Canck E."/>
        </authorList>
    </citation>
    <scope>NUCLEOTIDE SEQUENCE [LARGE SCALE GENOMIC DNA]</scope>
    <source>
        <strain evidence="3 4">LMG 28138</strain>
    </source>
</reference>
<evidence type="ECO:0000313" key="3">
    <source>
        <dbReference type="EMBL" id="CAB3788708.1"/>
    </source>
</evidence>
<dbReference type="SUPFAM" id="SSF52540">
    <property type="entry name" value="P-loop containing nucleoside triphosphate hydrolases"/>
    <property type="match status" value="1"/>
</dbReference>
<dbReference type="AlphaFoldDB" id="A0A6S7BHJ4"/>
<evidence type="ECO:0000313" key="4">
    <source>
        <dbReference type="Proteomes" id="UP000494115"/>
    </source>
</evidence>
<dbReference type="InterPro" id="IPR027417">
    <property type="entry name" value="P-loop_NTPase"/>
</dbReference>
<keyword evidence="4" id="KW-1185">Reference proteome</keyword>
<dbReference type="Gene3D" id="3.40.50.300">
    <property type="entry name" value="P-loop containing nucleotide triphosphate hydrolases"/>
    <property type="match status" value="1"/>
</dbReference>
<dbReference type="PANTHER" id="PTHR32039">
    <property type="entry name" value="MAGNESIUM-CHELATASE SUBUNIT CHLI"/>
    <property type="match status" value="1"/>
</dbReference>
<name>A0A6S7BHJ4_9BURK</name>
<dbReference type="PANTHER" id="PTHR32039:SF7">
    <property type="entry name" value="COMPETENCE PROTEIN COMM"/>
    <property type="match status" value="1"/>
</dbReference>
<protein>
    <submittedName>
        <fullName evidence="3">Competence protein ComM</fullName>
    </submittedName>
</protein>
<dbReference type="InterPro" id="IPR000523">
    <property type="entry name" value="Mg_chelatse_chII-like_cat_dom"/>
</dbReference>
<sequence length="158" mass="17374">MNPCPCGWLGDPGGRCRCPAEATARYQRKLSGPLLDRLDILIEVPALSPAELTEPRLHEAEPSCAVRARVGAARHRQIARQGVANRLLSARQVHEVCALDADGTRLLERAGARLGWSARANFRVLRVARTIADLAGEERPTARHVAEAIQYRRALRSD</sequence>
<organism evidence="3 4">
    <name type="scientific">Pararobbsia alpina</name>
    <dbReference type="NCBI Taxonomy" id="621374"/>
    <lineage>
        <taxon>Bacteria</taxon>
        <taxon>Pseudomonadati</taxon>
        <taxon>Pseudomonadota</taxon>
        <taxon>Betaproteobacteria</taxon>
        <taxon>Burkholderiales</taxon>
        <taxon>Burkholderiaceae</taxon>
        <taxon>Pararobbsia</taxon>
    </lineage>
</organism>
<dbReference type="GO" id="GO:0005524">
    <property type="term" value="F:ATP binding"/>
    <property type="evidence" value="ECO:0007669"/>
    <property type="project" value="InterPro"/>
</dbReference>
<dbReference type="InterPro" id="IPR045006">
    <property type="entry name" value="CHLI-like"/>
</dbReference>
<accession>A0A6S7BHJ4</accession>
<dbReference type="Pfam" id="PF01078">
    <property type="entry name" value="Mg_chelatase"/>
    <property type="match status" value="1"/>
</dbReference>
<dbReference type="EMBL" id="CADIKM010000010">
    <property type="protein sequence ID" value="CAB3788708.1"/>
    <property type="molecule type" value="Genomic_DNA"/>
</dbReference>